<protein>
    <submittedName>
        <fullName evidence="3">Uncharacterized protein</fullName>
    </submittedName>
</protein>
<dbReference type="EnsemblMetazoa" id="XM_016805330.2">
    <property type="protein sequence ID" value="XP_016660819.2"/>
    <property type="gene ID" value="LOC100160747"/>
</dbReference>
<feature type="chain" id="PRO_5036272530" evidence="2">
    <location>
        <begin position="26"/>
        <end position="162"/>
    </location>
</feature>
<dbReference type="GeneID" id="100160747"/>
<sequence length="162" mass="18204">MIYFGKSSLWTALLLWLWFENNVTGADDNYNNNGVHEEKDTPHSRQKRLLWITTDGRLALPPGTRLTITPSLSLPFVRYPPDGFLSNMSISLPFTIDFDGLGLTDNQNPFGAFPPILARSMGRQMGSVLADYVSQLMDGRRSTRSVPTLPKPIHSYFQGGER</sequence>
<keyword evidence="4" id="KW-1185">Reference proteome</keyword>
<dbReference type="KEGG" id="api:100160747"/>
<evidence type="ECO:0000313" key="3">
    <source>
        <dbReference type="EnsemblMetazoa" id="XP_001949587.4"/>
    </source>
</evidence>
<dbReference type="EnsemblMetazoa" id="XM_016805329.2">
    <property type="protein sequence ID" value="XP_016660818.2"/>
    <property type="gene ID" value="LOC100160747"/>
</dbReference>
<dbReference type="RefSeq" id="XP_001949587.4">
    <property type="nucleotide sequence ID" value="XM_001949552.5"/>
</dbReference>
<evidence type="ECO:0000256" key="1">
    <source>
        <dbReference type="SAM" id="MobiDB-lite"/>
    </source>
</evidence>
<dbReference type="EnsemblMetazoa" id="XM_001949552.5">
    <property type="protein sequence ID" value="XP_001949587.4"/>
    <property type="gene ID" value="LOC100160747"/>
</dbReference>
<reference evidence="4" key="1">
    <citation type="submission" date="2010-06" db="EMBL/GenBank/DDBJ databases">
        <authorList>
            <person name="Jiang H."/>
            <person name="Abraham K."/>
            <person name="Ali S."/>
            <person name="Alsbrooks S.L."/>
            <person name="Anim B.N."/>
            <person name="Anosike U.S."/>
            <person name="Attaway T."/>
            <person name="Bandaranaike D.P."/>
            <person name="Battles P.K."/>
            <person name="Bell S.N."/>
            <person name="Bell A.V."/>
            <person name="Beltran B."/>
            <person name="Bickham C."/>
            <person name="Bustamante Y."/>
            <person name="Caleb T."/>
            <person name="Canada A."/>
            <person name="Cardenas V."/>
            <person name="Carter K."/>
            <person name="Chacko J."/>
            <person name="Chandrabose M.N."/>
            <person name="Chavez D."/>
            <person name="Chavez A."/>
            <person name="Chen L."/>
            <person name="Chu H.-S."/>
            <person name="Claassen K.J."/>
            <person name="Cockrell R."/>
            <person name="Collins M."/>
            <person name="Cooper J.A."/>
            <person name="Cree A."/>
            <person name="Curry S.M."/>
            <person name="Da Y."/>
            <person name="Dao M.D."/>
            <person name="Das B."/>
            <person name="Davila M.-L."/>
            <person name="Davy-Carroll L."/>
            <person name="Denson S."/>
            <person name="Dinh H."/>
            <person name="Ebong V.E."/>
            <person name="Edwards J.R."/>
            <person name="Egan A."/>
            <person name="El-Daye J."/>
            <person name="Escobedo L."/>
            <person name="Fernandez S."/>
            <person name="Fernando P.R."/>
            <person name="Flagg N."/>
            <person name="Forbes L.D."/>
            <person name="Fowler R.G."/>
            <person name="Fu Q."/>
            <person name="Gabisi R.A."/>
            <person name="Ganer J."/>
            <person name="Garbino Pronczuk A."/>
            <person name="Garcia R.M."/>
            <person name="Garner T."/>
            <person name="Garrett T.E."/>
            <person name="Gonzalez D.A."/>
            <person name="Hamid H."/>
            <person name="Hawkins E.S."/>
            <person name="Hirani K."/>
            <person name="Hogues M.E."/>
            <person name="Hollins B."/>
            <person name="Hsiao C.-H."/>
            <person name="Jabil R."/>
            <person name="James M.L."/>
            <person name="Jhangiani S.N."/>
            <person name="Johnson B."/>
            <person name="Johnson Q."/>
            <person name="Joshi V."/>
            <person name="Kalu J.B."/>
            <person name="Kam C."/>
            <person name="Kashfia A."/>
            <person name="Keebler J."/>
            <person name="Kisamo H."/>
            <person name="Kovar C.L."/>
            <person name="Lago L.A."/>
            <person name="Lai C.-Y."/>
            <person name="Laidlaw J."/>
            <person name="Lara F."/>
            <person name="Le T.-K."/>
            <person name="Lee S.L."/>
            <person name="Legall F.H."/>
            <person name="Lemon S.J."/>
            <person name="Lewis L.R."/>
            <person name="Li B."/>
            <person name="Liu Y."/>
            <person name="Liu Y.-S."/>
            <person name="Lopez J."/>
            <person name="Lozado R.J."/>
            <person name="Lu J."/>
            <person name="Madu R.C."/>
            <person name="Maheshwari M."/>
            <person name="Maheshwari R."/>
            <person name="Malloy K."/>
            <person name="Martinez E."/>
            <person name="Mathew T."/>
            <person name="Mercado I.C."/>
            <person name="Mercado C."/>
            <person name="Meyer B."/>
            <person name="Montgomery K."/>
            <person name="Morgan M.B."/>
            <person name="Munidasa M."/>
            <person name="Nazareth L.V."/>
            <person name="Nelson J."/>
            <person name="Ng B.M."/>
            <person name="Nguyen N.B."/>
            <person name="Nguyen P.Q."/>
            <person name="Nguyen T."/>
            <person name="Obregon M."/>
            <person name="Okwuonu G.O."/>
            <person name="Onwere C.G."/>
            <person name="Orozco G."/>
            <person name="Parra A."/>
            <person name="Patel S."/>
            <person name="Patil S."/>
            <person name="Perez A."/>
            <person name="Perez Y."/>
            <person name="Pham C."/>
            <person name="Primus E.L."/>
            <person name="Pu L.-L."/>
            <person name="Puazo M."/>
            <person name="Qin X."/>
            <person name="Quiroz J.B."/>
            <person name="Reese J."/>
            <person name="Richards S."/>
            <person name="Rives C.M."/>
            <person name="Robberts R."/>
            <person name="Ruiz S.J."/>
            <person name="Ruiz M.J."/>
            <person name="Santibanez J."/>
            <person name="Schneider B.W."/>
            <person name="Sisson I."/>
            <person name="Smith M."/>
            <person name="Sodergren E."/>
            <person name="Song X.-Z."/>
            <person name="Song B.B."/>
            <person name="Summersgill H."/>
            <person name="Thelus R."/>
            <person name="Thornton R.D."/>
            <person name="Trejos Z.Y."/>
            <person name="Usmani K."/>
            <person name="Vattathil S."/>
            <person name="Villasana D."/>
            <person name="Walker D.L."/>
            <person name="Wang S."/>
            <person name="Wang K."/>
            <person name="White C.S."/>
            <person name="Williams A.C."/>
            <person name="Williamson J."/>
            <person name="Wilson K."/>
            <person name="Woghiren I.O."/>
            <person name="Woodworth J.R."/>
            <person name="Worley K.C."/>
            <person name="Wright R.A."/>
            <person name="Wu W."/>
            <person name="Young L."/>
            <person name="Zhang L."/>
            <person name="Zhang J."/>
            <person name="Zhu Y."/>
            <person name="Muzny D.M."/>
            <person name="Weinstock G."/>
            <person name="Gibbs R.A."/>
        </authorList>
    </citation>
    <scope>NUCLEOTIDE SEQUENCE [LARGE SCALE GENOMIC DNA]</scope>
    <source>
        <strain evidence="4">LSR1</strain>
    </source>
</reference>
<organism evidence="3 4">
    <name type="scientific">Acyrthosiphon pisum</name>
    <name type="common">Pea aphid</name>
    <dbReference type="NCBI Taxonomy" id="7029"/>
    <lineage>
        <taxon>Eukaryota</taxon>
        <taxon>Metazoa</taxon>
        <taxon>Ecdysozoa</taxon>
        <taxon>Arthropoda</taxon>
        <taxon>Hexapoda</taxon>
        <taxon>Insecta</taxon>
        <taxon>Pterygota</taxon>
        <taxon>Neoptera</taxon>
        <taxon>Paraneoptera</taxon>
        <taxon>Hemiptera</taxon>
        <taxon>Sternorrhyncha</taxon>
        <taxon>Aphidomorpha</taxon>
        <taxon>Aphidoidea</taxon>
        <taxon>Aphididae</taxon>
        <taxon>Macrosiphini</taxon>
        <taxon>Acyrthosiphon</taxon>
    </lineage>
</organism>
<dbReference type="OrthoDB" id="6339724at2759"/>
<dbReference type="Proteomes" id="UP000007819">
    <property type="component" value="Chromosome A1"/>
</dbReference>
<name>A0A8R2A5X4_ACYPI</name>
<keyword evidence="2" id="KW-0732">Signal</keyword>
<feature type="signal peptide" evidence="2">
    <location>
        <begin position="1"/>
        <end position="25"/>
    </location>
</feature>
<evidence type="ECO:0000256" key="2">
    <source>
        <dbReference type="SAM" id="SignalP"/>
    </source>
</evidence>
<evidence type="ECO:0000313" key="4">
    <source>
        <dbReference type="Proteomes" id="UP000007819"/>
    </source>
</evidence>
<proteinExistence type="predicted"/>
<dbReference type="RefSeq" id="XP_016660818.2">
    <property type="nucleotide sequence ID" value="XM_016805329.2"/>
</dbReference>
<feature type="region of interest" description="Disordered" evidence="1">
    <location>
        <begin position="140"/>
        <end position="162"/>
    </location>
</feature>
<dbReference type="RefSeq" id="XP_016660819.2">
    <property type="nucleotide sequence ID" value="XM_016805330.2"/>
</dbReference>
<accession>A0A8R2A5X4</accession>
<reference evidence="3" key="2">
    <citation type="submission" date="2022-06" db="UniProtKB">
        <authorList>
            <consortium name="EnsemblMetazoa"/>
        </authorList>
    </citation>
    <scope>IDENTIFICATION</scope>
</reference>
<dbReference type="AlphaFoldDB" id="A0A8R2A5X4"/>